<dbReference type="AlphaFoldDB" id="A0A2P2N1J2"/>
<sequence>MSTEQDPEKLKFDARPVVLKEWLFFN</sequence>
<accession>A0A2P2N1J2</accession>
<reference evidence="1" key="1">
    <citation type="submission" date="2018-02" db="EMBL/GenBank/DDBJ databases">
        <title>Rhizophora mucronata_Transcriptome.</title>
        <authorList>
            <person name="Meera S.P."/>
            <person name="Sreeshan A."/>
            <person name="Augustine A."/>
        </authorList>
    </citation>
    <scope>NUCLEOTIDE SEQUENCE</scope>
    <source>
        <tissue evidence="1">Leaf</tissue>
    </source>
</reference>
<dbReference type="EMBL" id="GGEC01055868">
    <property type="protein sequence ID" value="MBX36352.1"/>
    <property type="molecule type" value="Transcribed_RNA"/>
</dbReference>
<organism evidence="1">
    <name type="scientific">Rhizophora mucronata</name>
    <name type="common">Asiatic mangrove</name>
    <dbReference type="NCBI Taxonomy" id="61149"/>
    <lineage>
        <taxon>Eukaryota</taxon>
        <taxon>Viridiplantae</taxon>
        <taxon>Streptophyta</taxon>
        <taxon>Embryophyta</taxon>
        <taxon>Tracheophyta</taxon>
        <taxon>Spermatophyta</taxon>
        <taxon>Magnoliopsida</taxon>
        <taxon>eudicotyledons</taxon>
        <taxon>Gunneridae</taxon>
        <taxon>Pentapetalae</taxon>
        <taxon>rosids</taxon>
        <taxon>fabids</taxon>
        <taxon>Malpighiales</taxon>
        <taxon>Rhizophoraceae</taxon>
        <taxon>Rhizophora</taxon>
    </lineage>
</organism>
<name>A0A2P2N1J2_RHIMU</name>
<evidence type="ECO:0000313" key="1">
    <source>
        <dbReference type="EMBL" id="MBX36352.1"/>
    </source>
</evidence>
<protein>
    <submittedName>
        <fullName evidence="1">Uncharacterized protein</fullName>
    </submittedName>
</protein>
<proteinExistence type="predicted"/>